<dbReference type="SUPFAM" id="SSF53955">
    <property type="entry name" value="Lysozyme-like"/>
    <property type="match status" value="1"/>
</dbReference>
<dbReference type="RefSeq" id="WP_072596768.1">
    <property type="nucleotide sequence ID" value="NZ_CP018221.1"/>
</dbReference>
<proteinExistence type="predicted"/>
<evidence type="ECO:0000313" key="1">
    <source>
        <dbReference type="EMBL" id="API59219.1"/>
    </source>
</evidence>
<evidence type="ECO:0000313" key="2">
    <source>
        <dbReference type="Proteomes" id="UP000182063"/>
    </source>
</evidence>
<dbReference type="EMBL" id="CP018221">
    <property type="protein sequence ID" value="API59219.1"/>
    <property type="molecule type" value="Genomic_DNA"/>
</dbReference>
<reference evidence="2" key="1">
    <citation type="submission" date="2016-11" db="EMBL/GenBank/DDBJ databases">
        <title>Complete Genome Sequence of alachlor-degrading Sphingomonas sp. strain JJ-A5.</title>
        <authorList>
            <person name="Lee H."/>
            <person name="Ka J.-O."/>
        </authorList>
    </citation>
    <scope>NUCLEOTIDE SEQUENCE [LARGE SCALE GENOMIC DNA]</scope>
    <source>
        <strain evidence="2">JJ-A5</strain>
    </source>
</reference>
<protein>
    <recommendedName>
        <fullName evidence="3">Lytic transglycosylase</fullName>
    </recommendedName>
</protein>
<accession>A0A1L3ZUG9</accession>
<gene>
    <name evidence="1" type="ORF">BSL82_07780</name>
</gene>
<dbReference type="AlphaFoldDB" id="A0A1L3ZUG9"/>
<keyword evidence="2" id="KW-1185">Reference proteome</keyword>
<dbReference type="Gene3D" id="1.10.530.10">
    <property type="match status" value="1"/>
</dbReference>
<dbReference type="Proteomes" id="UP000182063">
    <property type="component" value="Chromosome"/>
</dbReference>
<dbReference type="STRING" id="1921510.BSL82_07780"/>
<organism evidence="1 2">
    <name type="scientific">Tardibacter chloracetimidivorans</name>
    <dbReference type="NCBI Taxonomy" id="1921510"/>
    <lineage>
        <taxon>Bacteria</taxon>
        <taxon>Pseudomonadati</taxon>
        <taxon>Pseudomonadota</taxon>
        <taxon>Alphaproteobacteria</taxon>
        <taxon>Sphingomonadales</taxon>
        <taxon>Sphingomonadaceae</taxon>
        <taxon>Tardibacter</taxon>
    </lineage>
</organism>
<name>A0A1L3ZUG9_9SPHN</name>
<dbReference type="OrthoDB" id="8477976at2"/>
<evidence type="ECO:0008006" key="3">
    <source>
        <dbReference type="Google" id="ProtNLM"/>
    </source>
</evidence>
<sequence>MNPTLLGEITSGVDRVRSAIAQASRRTGMDFGYLYKQARIESGLRPDAKARTSSATGLYQFIDQSWLAALKRHGAKHGLQWAADCIAADRRGRLCVTDPGARAAIMNLRNEPEASALMAAETAADNRQHIERATGRTANAADLYMGHFLGPKGAADFLGAMAADPNQRADRILPAAAASNRPVFYAENGRPRSLAEIYDRFARKMDDDAGPLPAAQPVMMADAAQGSDLPPLPMALARALSADDGTPGPEEMFTKTRPENARLAYLMLASMGA</sequence>
<dbReference type="KEGG" id="sphj:BSL82_07780"/>
<dbReference type="InterPro" id="IPR023346">
    <property type="entry name" value="Lysozyme-like_dom_sf"/>
</dbReference>